<feature type="domain" description="Rhamnogalacturonase A/B/Epimerase-like pectate lyase" evidence="3">
    <location>
        <begin position="259"/>
        <end position="473"/>
    </location>
</feature>
<dbReference type="FunFam" id="2.160.20.10:FF:000023">
    <property type="entry name" value="Exo-beta-1,3-glucanase Exg0"/>
    <property type="match status" value="1"/>
</dbReference>
<dbReference type="CDD" id="cd23668">
    <property type="entry name" value="GH55_beta13glucanase-like"/>
    <property type="match status" value="1"/>
</dbReference>
<feature type="transmembrane region" description="Helical" evidence="2">
    <location>
        <begin position="131"/>
        <end position="153"/>
    </location>
</feature>
<feature type="region of interest" description="Disordered" evidence="1">
    <location>
        <begin position="244"/>
        <end position="263"/>
    </location>
</feature>
<dbReference type="OrthoDB" id="1046782at2759"/>
<dbReference type="InterPro" id="IPR039279">
    <property type="entry name" value="QRT3-like"/>
</dbReference>
<sequence length="981" mass="105724">MSCDEQLQDVGTKLTSLSPNSEMRHDHSPQLDDSSASAVTYISKRRWAQLLGSMPGNRESYHSLISIFIDAKTHDVPCIVQGSWVGNSSPESRKSMAVRALPSEPRTLQCHKLIMDGAVTWGRLASVMFKYLWCLVKTMLFASIVGLILPLVVAEKLVIPAVEEAVSLQLAKFSEYYVDAANKTLDSREALDSPTYQNARGIEERQAGSYWYETIAHQGISAFNDNPTTYKVYRNVKDYGAKGYDAMPNPKGEETNKSSDGTTDDTAAIQRAISDGNRCAPGSCASSSTTNALVYFPAGTYLISSSIVSYYATHLVGNPNNVPTLKATAVFNGFGVIDGAQYQAGGGLGYGATNIFWRQIKNFVIDVTAIPAENAATGIHWPTSQATSLQNIVFKMSSNAGTQHQGLFIEDGSGGFMSDLIFYGGKYGAVFGNQQFTVRNISFYNVVTAINQIWNWGWTFQGILVSNCTVGLDMATRDADNKEVVGSATFFDSSFIDTKIAFNISRNASSTPRTGGSLAIENVSIKNVGTAVQYGPTEAALLAGTTGFSTITSWITGQVYHPNGPNKVAGPQTPVSRPASLLRGGKYYQRSKPSYGELSSSSFLSVRAGGAKGDGKTDDTAALQKVITAAATSSKVVYFDAGTYKVTSTIFIPAKSKIVGEAFPVIMSSGSFFNDINSPKPVVQVANPGDSGIVEWSDMIVSTQGAQAGAVMIQWNLASLSGSPSGMWDVHTRIGGTKGSGLSYADCPATPSSTTVNNNCRSGSIAMHVTTSASHLYMENVWLWSADHDVDDPQLRQITVYTGRGLLVESKIGNIWLVGTSVEHHSRYQYQFRNTQNIYAGQIQTETPYYQPNPSARSPFPFNTTSDPNFDVSCPKDTAAPNCAEAWGLVLNASKNVLVYGAGLYSFFSNYNTSCSATGATTLCQQGMVLYDAASTTNFRVYGLNTIGAYGMIYRDTVRLATYDYNINVFPSSIISFSNVA</sequence>
<keyword evidence="2" id="KW-0472">Membrane</keyword>
<evidence type="ECO:0000256" key="1">
    <source>
        <dbReference type="SAM" id="MobiDB-lite"/>
    </source>
</evidence>
<organism evidence="4 5">
    <name type="scientific">Xylaria flabelliformis</name>
    <dbReference type="NCBI Taxonomy" id="2512241"/>
    <lineage>
        <taxon>Eukaryota</taxon>
        <taxon>Fungi</taxon>
        <taxon>Dikarya</taxon>
        <taxon>Ascomycota</taxon>
        <taxon>Pezizomycotina</taxon>
        <taxon>Sordariomycetes</taxon>
        <taxon>Xylariomycetidae</taxon>
        <taxon>Xylariales</taxon>
        <taxon>Xylariaceae</taxon>
        <taxon>Xylaria</taxon>
    </lineage>
</organism>
<name>A0A553I237_9PEZI</name>
<feature type="domain" description="Rhamnogalacturonase A/B/Epimerase-like pectate lyase" evidence="3">
    <location>
        <begin position="603"/>
        <end position="673"/>
    </location>
</feature>
<dbReference type="InterPro" id="IPR011050">
    <property type="entry name" value="Pectin_lyase_fold/virulence"/>
</dbReference>
<dbReference type="AlphaFoldDB" id="A0A553I237"/>
<dbReference type="SUPFAM" id="SSF51126">
    <property type="entry name" value="Pectin lyase-like"/>
    <property type="match status" value="2"/>
</dbReference>
<reference evidence="5" key="1">
    <citation type="submission" date="2019-06" db="EMBL/GenBank/DDBJ databases">
        <title>Draft genome sequence of the griseofulvin-producing fungus Xylaria cubensis strain G536.</title>
        <authorList>
            <person name="Mead M.E."/>
            <person name="Raja H.A."/>
            <person name="Steenwyk J.L."/>
            <person name="Knowles S.L."/>
            <person name="Oberlies N.H."/>
            <person name="Rokas A."/>
        </authorList>
    </citation>
    <scope>NUCLEOTIDE SEQUENCE [LARGE SCALE GENOMIC DNA]</scope>
    <source>
        <strain evidence="5">G536</strain>
    </source>
</reference>
<protein>
    <recommendedName>
        <fullName evidence="3">Rhamnogalacturonase A/B/Epimerase-like pectate lyase domain-containing protein</fullName>
    </recommendedName>
</protein>
<dbReference type="Pfam" id="PF12708">
    <property type="entry name" value="Pect-lyase_RHGA_epim"/>
    <property type="match status" value="2"/>
</dbReference>
<evidence type="ECO:0000313" key="4">
    <source>
        <dbReference type="EMBL" id="TRX94263.1"/>
    </source>
</evidence>
<dbReference type="InterPro" id="IPR012334">
    <property type="entry name" value="Pectin_lyas_fold"/>
</dbReference>
<evidence type="ECO:0000256" key="2">
    <source>
        <dbReference type="SAM" id="Phobius"/>
    </source>
</evidence>
<proteinExistence type="predicted"/>
<dbReference type="PANTHER" id="PTHR33928">
    <property type="entry name" value="POLYGALACTURONASE QRT3"/>
    <property type="match status" value="1"/>
</dbReference>
<dbReference type="PANTHER" id="PTHR33928:SF2">
    <property type="entry name" value="PECTATE LYASE SUPERFAMILY PROTEIN DOMAIN-CONTAINING PROTEIN-RELATED"/>
    <property type="match status" value="1"/>
</dbReference>
<gene>
    <name evidence="4" type="ORF">FHL15_004730</name>
</gene>
<comment type="caution">
    <text evidence="4">The sequence shown here is derived from an EMBL/GenBank/DDBJ whole genome shotgun (WGS) entry which is preliminary data.</text>
</comment>
<evidence type="ECO:0000313" key="5">
    <source>
        <dbReference type="Proteomes" id="UP000319160"/>
    </source>
</evidence>
<keyword evidence="5" id="KW-1185">Reference proteome</keyword>
<dbReference type="Proteomes" id="UP000319160">
    <property type="component" value="Unassembled WGS sequence"/>
</dbReference>
<keyword evidence="2" id="KW-0812">Transmembrane</keyword>
<dbReference type="InterPro" id="IPR024535">
    <property type="entry name" value="RHGA/B-epi-like_pectate_lyase"/>
</dbReference>
<dbReference type="STRING" id="2512241.A0A553I237"/>
<keyword evidence="2" id="KW-1133">Transmembrane helix</keyword>
<feature type="region of interest" description="Disordered" evidence="1">
    <location>
        <begin position="1"/>
        <end position="34"/>
    </location>
</feature>
<dbReference type="GO" id="GO:0004650">
    <property type="term" value="F:polygalacturonase activity"/>
    <property type="evidence" value="ECO:0007669"/>
    <property type="project" value="InterPro"/>
</dbReference>
<dbReference type="Gene3D" id="2.160.20.10">
    <property type="entry name" value="Single-stranded right-handed beta-helix, Pectin lyase-like"/>
    <property type="match status" value="2"/>
</dbReference>
<dbReference type="EMBL" id="VFLP01000023">
    <property type="protein sequence ID" value="TRX94263.1"/>
    <property type="molecule type" value="Genomic_DNA"/>
</dbReference>
<accession>A0A553I237</accession>
<evidence type="ECO:0000259" key="3">
    <source>
        <dbReference type="Pfam" id="PF12708"/>
    </source>
</evidence>